<evidence type="ECO:0000256" key="1">
    <source>
        <dbReference type="SAM" id="MobiDB-lite"/>
    </source>
</evidence>
<comment type="caution">
    <text evidence="2">The sequence shown here is derived from an EMBL/GenBank/DDBJ whole genome shotgun (WGS) entry which is preliminary data.</text>
</comment>
<feature type="region of interest" description="Disordered" evidence="1">
    <location>
        <begin position="185"/>
        <end position="236"/>
    </location>
</feature>
<feature type="compositionally biased region" description="Polar residues" evidence="1">
    <location>
        <begin position="218"/>
        <end position="233"/>
    </location>
</feature>
<gene>
    <name evidence="2" type="ORF">LECACI_7A004861</name>
</gene>
<name>A0AAI8YZK0_9PEZI</name>
<feature type="region of interest" description="Disordered" evidence="1">
    <location>
        <begin position="62"/>
        <end position="88"/>
    </location>
</feature>
<sequence length="244" mass="27322">MGIAMKRKADDTFNNASPGRRLKAPCFNVPSQWPPSYEDNTGMQDMMTSPPPTRRQSLFEGDWDINGNSVSTASENSGNGRSGSGMDVDMGSPGQLCNRSPIQGLLSAQRIWRSLCSDESNVGRKAKREVCQLAWMEYLNEVAQSHPQRVVPREQYDAAQHEVERLRESVAHLTQELDDSKARISQLETQQSQHSFQQQHQQPVSTPTGRYEGAALATSFQQRHPPSQPQQAVFFTPHQYVPVP</sequence>
<dbReference type="InterPro" id="IPR036149">
    <property type="entry name" value="APC_N_sf"/>
</dbReference>
<organism evidence="2 3">
    <name type="scientific">Lecanosticta acicola</name>
    <dbReference type="NCBI Taxonomy" id="111012"/>
    <lineage>
        <taxon>Eukaryota</taxon>
        <taxon>Fungi</taxon>
        <taxon>Dikarya</taxon>
        <taxon>Ascomycota</taxon>
        <taxon>Pezizomycotina</taxon>
        <taxon>Dothideomycetes</taxon>
        <taxon>Dothideomycetidae</taxon>
        <taxon>Mycosphaerellales</taxon>
        <taxon>Mycosphaerellaceae</taxon>
        <taxon>Lecanosticta</taxon>
    </lineage>
</organism>
<evidence type="ECO:0000313" key="2">
    <source>
        <dbReference type="EMBL" id="CAK4023238.1"/>
    </source>
</evidence>
<accession>A0AAI8YZK0</accession>
<dbReference type="SUPFAM" id="SSF58050">
    <property type="entry name" value="N-terminal coiled coil domain from apc"/>
    <property type="match status" value="1"/>
</dbReference>
<reference evidence="2" key="1">
    <citation type="submission" date="2023-11" db="EMBL/GenBank/DDBJ databases">
        <authorList>
            <person name="Alioto T."/>
            <person name="Alioto T."/>
            <person name="Gomez Garrido J."/>
        </authorList>
    </citation>
    <scope>NUCLEOTIDE SEQUENCE</scope>
</reference>
<dbReference type="EMBL" id="CAVMBE010000028">
    <property type="protein sequence ID" value="CAK4023238.1"/>
    <property type="molecule type" value="Genomic_DNA"/>
</dbReference>
<dbReference type="Proteomes" id="UP001296104">
    <property type="component" value="Unassembled WGS sequence"/>
</dbReference>
<keyword evidence="3" id="KW-1185">Reference proteome</keyword>
<feature type="compositionally biased region" description="Low complexity" evidence="1">
    <location>
        <begin position="190"/>
        <end position="202"/>
    </location>
</feature>
<protein>
    <submittedName>
        <fullName evidence="2">Uncharacterized protein</fullName>
    </submittedName>
</protein>
<feature type="region of interest" description="Disordered" evidence="1">
    <location>
        <begin position="1"/>
        <end position="41"/>
    </location>
</feature>
<proteinExistence type="predicted"/>
<evidence type="ECO:0000313" key="3">
    <source>
        <dbReference type="Proteomes" id="UP001296104"/>
    </source>
</evidence>
<dbReference type="AlphaFoldDB" id="A0AAI8YZK0"/>